<organism evidence="8 9">
    <name type="scientific">Paenibacillus bovis</name>
    <dbReference type="NCBI Taxonomy" id="1616788"/>
    <lineage>
        <taxon>Bacteria</taxon>
        <taxon>Bacillati</taxon>
        <taxon>Bacillota</taxon>
        <taxon>Bacilli</taxon>
        <taxon>Bacillales</taxon>
        <taxon>Paenibacillaceae</taxon>
        <taxon>Paenibacillus</taxon>
    </lineage>
</organism>
<dbReference type="GO" id="GO:0003677">
    <property type="term" value="F:DNA binding"/>
    <property type="evidence" value="ECO:0007669"/>
    <property type="project" value="UniProtKB-KW"/>
</dbReference>
<comment type="similarity">
    <text evidence="1">Belongs to the sigma-70 factor family. ECF subfamily.</text>
</comment>
<dbReference type="STRING" id="1616788.AR543_01930"/>
<evidence type="ECO:0000256" key="4">
    <source>
        <dbReference type="ARBA" id="ARBA00023125"/>
    </source>
</evidence>
<keyword evidence="2" id="KW-0805">Transcription regulation</keyword>
<keyword evidence="5" id="KW-0804">Transcription</keyword>
<evidence type="ECO:0000256" key="5">
    <source>
        <dbReference type="ARBA" id="ARBA00023163"/>
    </source>
</evidence>
<name>A0A172ZB92_9BACL</name>
<dbReference type="PANTHER" id="PTHR43133">
    <property type="entry name" value="RNA POLYMERASE ECF-TYPE SIGMA FACTO"/>
    <property type="match status" value="1"/>
</dbReference>
<dbReference type="Proteomes" id="UP000078148">
    <property type="component" value="Chromosome"/>
</dbReference>
<dbReference type="InterPro" id="IPR007627">
    <property type="entry name" value="RNA_pol_sigma70_r2"/>
</dbReference>
<dbReference type="InterPro" id="IPR039425">
    <property type="entry name" value="RNA_pol_sigma-70-like"/>
</dbReference>
<dbReference type="OrthoDB" id="9785675at2"/>
<reference evidence="9" key="1">
    <citation type="submission" date="2015-10" db="EMBL/GenBank/DDBJ databases">
        <title>Genome of Paenibacillus bovis sp. nov.</title>
        <authorList>
            <person name="Wu Z."/>
            <person name="Gao C."/>
            <person name="Liu Z."/>
            <person name="Zheng H."/>
        </authorList>
    </citation>
    <scope>NUCLEOTIDE SEQUENCE [LARGE SCALE GENOMIC DNA]</scope>
    <source>
        <strain evidence="9">BD3526</strain>
    </source>
</reference>
<dbReference type="InterPro" id="IPR036388">
    <property type="entry name" value="WH-like_DNA-bd_sf"/>
</dbReference>
<dbReference type="EMBL" id="CP013023">
    <property type="protein sequence ID" value="ANF94911.1"/>
    <property type="molecule type" value="Genomic_DNA"/>
</dbReference>
<dbReference type="SUPFAM" id="SSF88659">
    <property type="entry name" value="Sigma3 and sigma4 domains of RNA polymerase sigma factors"/>
    <property type="match status" value="1"/>
</dbReference>
<protein>
    <submittedName>
        <fullName evidence="8">RNA polymerase subunit sigma</fullName>
    </submittedName>
</protein>
<gene>
    <name evidence="8" type="ORF">AR543_01930</name>
</gene>
<evidence type="ECO:0000259" key="6">
    <source>
        <dbReference type="Pfam" id="PF04542"/>
    </source>
</evidence>
<sequence>MTDKELFETYNRDVYRTCYYMVHHASDAEDLCQDVFITIFRSDWQQIQQLRAWIIKVAVNLCLNHLRRRRSLRDKLLSYSQFWARPVPDTPDLLTANRESEAEWAIHFSRLPVKIRTVISLRYVHDLSLNEIAGILEIPVGTVKSRQHKGLQLLRHILEQQGQHSNLKGEHYETY</sequence>
<dbReference type="AlphaFoldDB" id="A0A172ZB92"/>
<dbReference type="Gene3D" id="1.10.1740.10">
    <property type="match status" value="1"/>
</dbReference>
<dbReference type="KEGG" id="pbv:AR543_01930"/>
<dbReference type="InterPro" id="IPR014284">
    <property type="entry name" value="RNA_pol_sigma-70_dom"/>
</dbReference>
<dbReference type="InterPro" id="IPR007630">
    <property type="entry name" value="RNA_pol_sigma70_r4"/>
</dbReference>
<dbReference type="SUPFAM" id="SSF88946">
    <property type="entry name" value="Sigma2 domain of RNA polymerase sigma factors"/>
    <property type="match status" value="1"/>
</dbReference>
<dbReference type="Pfam" id="PF04542">
    <property type="entry name" value="Sigma70_r2"/>
    <property type="match status" value="1"/>
</dbReference>
<dbReference type="GO" id="GO:0016987">
    <property type="term" value="F:sigma factor activity"/>
    <property type="evidence" value="ECO:0007669"/>
    <property type="project" value="UniProtKB-KW"/>
</dbReference>
<dbReference type="Pfam" id="PF04545">
    <property type="entry name" value="Sigma70_r4"/>
    <property type="match status" value="1"/>
</dbReference>
<dbReference type="NCBIfam" id="TIGR02937">
    <property type="entry name" value="sigma70-ECF"/>
    <property type="match status" value="1"/>
</dbReference>
<dbReference type="CDD" id="cd06171">
    <property type="entry name" value="Sigma70_r4"/>
    <property type="match status" value="1"/>
</dbReference>
<accession>A0A172ZB92</accession>
<feature type="domain" description="RNA polymerase sigma-70 region 2" evidence="6">
    <location>
        <begin position="6"/>
        <end position="70"/>
    </location>
</feature>
<evidence type="ECO:0000256" key="1">
    <source>
        <dbReference type="ARBA" id="ARBA00010641"/>
    </source>
</evidence>
<dbReference type="PANTHER" id="PTHR43133:SF60">
    <property type="entry name" value="RNA POLYMERASE SIGMA FACTOR SIGV"/>
    <property type="match status" value="1"/>
</dbReference>
<keyword evidence="9" id="KW-1185">Reference proteome</keyword>
<keyword evidence="3" id="KW-0731">Sigma factor</keyword>
<evidence type="ECO:0000256" key="3">
    <source>
        <dbReference type="ARBA" id="ARBA00023082"/>
    </source>
</evidence>
<dbReference type="Gene3D" id="1.10.10.10">
    <property type="entry name" value="Winged helix-like DNA-binding domain superfamily/Winged helix DNA-binding domain"/>
    <property type="match status" value="1"/>
</dbReference>
<dbReference type="InterPro" id="IPR013324">
    <property type="entry name" value="RNA_pol_sigma_r3/r4-like"/>
</dbReference>
<keyword evidence="4" id="KW-0238">DNA-binding</keyword>
<dbReference type="InterPro" id="IPR013325">
    <property type="entry name" value="RNA_pol_sigma_r2"/>
</dbReference>
<evidence type="ECO:0000313" key="9">
    <source>
        <dbReference type="Proteomes" id="UP000078148"/>
    </source>
</evidence>
<evidence type="ECO:0000313" key="8">
    <source>
        <dbReference type="EMBL" id="ANF94911.1"/>
    </source>
</evidence>
<proteinExistence type="inferred from homology"/>
<dbReference type="RefSeq" id="WP_060531356.1">
    <property type="nucleotide sequence ID" value="NZ_CP013023.1"/>
</dbReference>
<reference evidence="8 9" key="2">
    <citation type="journal article" date="2016" name="Int. J. Syst. Evol. Microbiol.">
        <title>Paenibacillus bovis sp. nov., isolated from raw yak (Bos grunniens) milk.</title>
        <authorList>
            <person name="Gao C."/>
            <person name="Han J."/>
            <person name="Liu Z."/>
            <person name="Xu X."/>
            <person name="Hang F."/>
            <person name="Wu Z."/>
        </authorList>
    </citation>
    <scope>NUCLEOTIDE SEQUENCE [LARGE SCALE GENOMIC DNA]</scope>
    <source>
        <strain evidence="8 9">BD3526</strain>
    </source>
</reference>
<dbReference type="GO" id="GO:0006352">
    <property type="term" value="P:DNA-templated transcription initiation"/>
    <property type="evidence" value="ECO:0007669"/>
    <property type="project" value="InterPro"/>
</dbReference>
<evidence type="ECO:0000259" key="7">
    <source>
        <dbReference type="Pfam" id="PF04545"/>
    </source>
</evidence>
<feature type="domain" description="RNA polymerase sigma-70 region 4" evidence="7">
    <location>
        <begin position="109"/>
        <end position="156"/>
    </location>
</feature>
<evidence type="ECO:0000256" key="2">
    <source>
        <dbReference type="ARBA" id="ARBA00023015"/>
    </source>
</evidence>